<dbReference type="AlphaFoldDB" id="A0AAV1R955"/>
<comment type="caution">
    <text evidence="4">The sequence shown here is derived from an EMBL/GenBank/DDBJ whole genome shotgun (WGS) entry which is preliminary data.</text>
</comment>
<dbReference type="GO" id="GO:0006360">
    <property type="term" value="P:transcription by RNA polymerase I"/>
    <property type="evidence" value="ECO:0007669"/>
    <property type="project" value="TreeGrafter"/>
</dbReference>
<dbReference type="PANTHER" id="PTHR22691:SF8">
    <property type="entry name" value="PROTEIN SPT2 HOMOLOG"/>
    <property type="match status" value="1"/>
</dbReference>
<keyword evidence="2" id="KW-0175">Coiled coil</keyword>
<sequence>MATTEELQFLETRKRLKQQIRKQSYSHHLSKLSGSDQISYGSFFGPSQPTIAPRVIQESNLFSVQTQIPALRAVSSDTIVSTMDKWMKVQRLRETRDYSFLFSDNNNLTLPIRTAATPAQVVSVPLTKQHAGSDNKKGLKQLSVASSKPLTNKRVIEKIPSHVSLKHHCTEKRRPVVKAVHSTKKLAGTNNSKGLQRPNDAAVKPNQPVQSISKPVEMTNKRVREKISSAVSNSQDHRPKKRRHVVKSHCSDGYEAEKALLMIRTMFNTKRFAGRDDSDIKMEASFGDIMKEEKRSERLGREEDREQLRLLEEEAKRQRLRT</sequence>
<evidence type="ECO:0000313" key="5">
    <source>
        <dbReference type="Proteomes" id="UP001314170"/>
    </source>
</evidence>
<gene>
    <name evidence="4" type="ORF">DCAF_LOCUS8312</name>
</gene>
<protein>
    <submittedName>
        <fullName evidence="4">Uncharacterized protein</fullName>
    </submittedName>
</protein>
<dbReference type="InterPro" id="IPR013256">
    <property type="entry name" value="Chromatin_SPT2"/>
</dbReference>
<feature type="region of interest" description="Disordered" evidence="3">
    <location>
        <begin position="186"/>
        <end position="250"/>
    </location>
</feature>
<dbReference type="SMART" id="SM00784">
    <property type="entry name" value="SPT2"/>
    <property type="match status" value="1"/>
</dbReference>
<dbReference type="GO" id="GO:0006334">
    <property type="term" value="P:nucleosome assembly"/>
    <property type="evidence" value="ECO:0007669"/>
    <property type="project" value="TreeGrafter"/>
</dbReference>
<dbReference type="GO" id="GO:0042393">
    <property type="term" value="F:histone binding"/>
    <property type="evidence" value="ECO:0007669"/>
    <property type="project" value="TreeGrafter"/>
</dbReference>
<accession>A0AAV1R955</accession>
<evidence type="ECO:0000256" key="2">
    <source>
        <dbReference type="ARBA" id="ARBA00023054"/>
    </source>
</evidence>
<dbReference type="EMBL" id="CAWUPB010000913">
    <property type="protein sequence ID" value="CAK7331130.1"/>
    <property type="molecule type" value="Genomic_DNA"/>
</dbReference>
<name>A0AAV1R955_9ROSI</name>
<dbReference type="PANTHER" id="PTHR22691">
    <property type="entry name" value="YEAST SPT2-RELATED"/>
    <property type="match status" value="1"/>
</dbReference>
<proteinExistence type="inferred from homology"/>
<dbReference type="Pfam" id="PF08243">
    <property type="entry name" value="SPT2"/>
    <property type="match status" value="1"/>
</dbReference>
<comment type="similarity">
    <text evidence="1">Belongs to the SPT2 family.</text>
</comment>
<reference evidence="4 5" key="1">
    <citation type="submission" date="2024-01" db="EMBL/GenBank/DDBJ databases">
        <authorList>
            <person name="Waweru B."/>
        </authorList>
    </citation>
    <scope>NUCLEOTIDE SEQUENCE [LARGE SCALE GENOMIC DNA]</scope>
</reference>
<organism evidence="4 5">
    <name type="scientific">Dovyalis caffra</name>
    <dbReference type="NCBI Taxonomy" id="77055"/>
    <lineage>
        <taxon>Eukaryota</taxon>
        <taxon>Viridiplantae</taxon>
        <taxon>Streptophyta</taxon>
        <taxon>Embryophyta</taxon>
        <taxon>Tracheophyta</taxon>
        <taxon>Spermatophyta</taxon>
        <taxon>Magnoliopsida</taxon>
        <taxon>eudicotyledons</taxon>
        <taxon>Gunneridae</taxon>
        <taxon>Pentapetalae</taxon>
        <taxon>rosids</taxon>
        <taxon>fabids</taxon>
        <taxon>Malpighiales</taxon>
        <taxon>Salicaceae</taxon>
        <taxon>Flacourtieae</taxon>
        <taxon>Dovyalis</taxon>
    </lineage>
</organism>
<dbReference type="Proteomes" id="UP001314170">
    <property type="component" value="Unassembled WGS sequence"/>
</dbReference>
<dbReference type="GO" id="GO:0005730">
    <property type="term" value="C:nucleolus"/>
    <property type="evidence" value="ECO:0007669"/>
    <property type="project" value="TreeGrafter"/>
</dbReference>
<feature type="region of interest" description="Disordered" evidence="3">
    <location>
        <begin position="292"/>
        <end position="322"/>
    </location>
</feature>
<feature type="compositionally biased region" description="Basic residues" evidence="3">
    <location>
        <begin position="238"/>
        <end position="247"/>
    </location>
</feature>
<evidence type="ECO:0000256" key="3">
    <source>
        <dbReference type="SAM" id="MobiDB-lite"/>
    </source>
</evidence>
<evidence type="ECO:0000256" key="1">
    <source>
        <dbReference type="ARBA" id="ARBA00006461"/>
    </source>
</evidence>
<keyword evidence="5" id="KW-1185">Reference proteome</keyword>
<evidence type="ECO:0000313" key="4">
    <source>
        <dbReference type="EMBL" id="CAK7331130.1"/>
    </source>
</evidence>
<dbReference type="GO" id="GO:0003677">
    <property type="term" value="F:DNA binding"/>
    <property type="evidence" value="ECO:0007669"/>
    <property type="project" value="TreeGrafter"/>
</dbReference>